<reference evidence="1" key="1">
    <citation type="journal article" date="2015" name="Nature">
        <title>Complex archaea that bridge the gap between prokaryotes and eukaryotes.</title>
        <authorList>
            <person name="Spang A."/>
            <person name="Saw J.H."/>
            <person name="Jorgensen S.L."/>
            <person name="Zaremba-Niedzwiedzka K."/>
            <person name="Martijn J."/>
            <person name="Lind A.E."/>
            <person name="van Eijk R."/>
            <person name="Schleper C."/>
            <person name="Guy L."/>
            <person name="Ettema T.J."/>
        </authorList>
    </citation>
    <scope>NUCLEOTIDE SEQUENCE</scope>
</reference>
<comment type="caution">
    <text evidence="1">The sequence shown here is derived from an EMBL/GenBank/DDBJ whole genome shotgun (WGS) entry which is preliminary data.</text>
</comment>
<evidence type="ECO:0000313" key="1">
    <source>
        <dbReference type="EMBL" id="KKN54156.1"/>
    </source>
</evidence>
<sequence length="226" mass="26087">MRHIGFKSERWFFDQLFAGRKTWDARLDDLTDDRIYALHFSHTRNAEPQQDVETITFTDTDHIGTREITFRFDRLEYGHWAPGWCFLILGERVNTPADVFFGPTGLAIDDHEIPAWARFLKERWIGKVILVLGRWGVPKLIWPLPTRLQDIVKRSLPCVFGKQGVPHVQCYCVAVFSVTGREVRCGESYNSANHHGVLGTHRYLAPESCQHQEIDPGTGRGNKWIL</sequence>
<gene>
    <name evidence="1" type="ORF">LCGC14_0595050</name>
</gene>
<name>A0A0F9TYE1_9ZZZZ</name>
<protein>
    <submittedName>
        <fullName evidence="1">Uncharacterized protein</fullName>
    </submittedName>
</protein>
<organism evidence="1">
    <name type="scientific">marine sediment metagenome</name>
    <dbReference type="NCBI Taxonomy" id="412755"/>
    <lineage>
        <taxon>unclassified sequences</taxon>
        <taxon>metagenomes</taxon>
        <taxon>ecological metagenomes</taxon>
    </lineage>
</organism>
<accession>A0A0F9TYE1</accession>
<proteinExistence type="predicted"/>
<dbReference type="EMBL" id="LAZR01000940">
    <property type="protein sequence ID" value="KKN54156.1"/>
    <property type="molecule type" value="Genomic_DNA"/>
</dbReference>
<dbReference type="AlphaFoldDB" id="A0A0F9TYE1"/>